<protein>
    <recommendedName>
        <fullName evidence="2">BBC1/AIM3 cysteine proteinase-fold domain-containing protein</fullName>
    </recommendedName>
</protein>
<name>A0A0C9VG59_9AGAM</name>
<evidence type="ECO:0000259" key="2">
    <source>
        <dbReference type="Pfam" id="PF25459"/>
    </source>
</evidence>
<feature type="compositionally biased region" description="Basic and acidic residues" evidence="1">
    <location>
        <begin position="23"/>
        <end position="34"/>
    </location>
</feature>
<dbReference type="InterPro" id="IPR057402">
    <property type="entry name" value="AIM3_BBC1_C"/>
</dbReference>
<dbReference type="HOGENOM" id="CLU_466196_0_0_1"/>
<dbReference type="Pfam" id="PF25459">
    <property type="entry name" value="AIM3_BBC1_C"/>
    <property type="match status" value="1"/>
</dbReference>
<feature type="domain" description="BBC1/AIM3 cysteine proteinase-fold" evidence="2">
    <location>
        <begin position="409"/>
        <end position="576"/>
    </location>
</feature>
<dbReference type="AlphaFoldDB" id="A0A0C9VG59"/>
<feature type="compositionally biased region" description="Pro residues" evidence="1">
    <location>
        <begin position="107"/>
        <end position="118"/>
    </location>
</feature>
<evidence type="ECO:0000313" key="3">
    <source>
        <dbReference type="EMBL" id="KIJ64569.1"/>
    </source>
</evidence>
<feature type="compositionally biased region" description="Pro residues" evidence="1">
    <location>
        <begin position="219"/>
        <end position="239"/>
    </location>
</feature>
<keyword evidence="4" id="KW-1185">Reference proteome</keyword>
<evidence type="ECO:0000256" key="1">
    <source>
        <dbReference type="SAM" id="MobiDB-lite"/>
    </source>
</evidence>
<feature type="region of interest" description="Disordered" evidence="1">
    <location>
        <begin position="1"/>
        <end position="410"/>
    </location>
</feature>
<reference evidence="3 4" key="1">
    <citation type="submission" date="2014-04" db="EMBL/GenBank/DDBJ databases">
        <title>Evolutionary Origins and Diversification of the Mycorrhizal Mutualists.</title>
        <authorList>
            <consortium name="DOE Joint Genome Institute"/>
            <consortium name="Mycorrhizal Genomics Consortium"/>
            <person name="Kohler A."/>
            <person name="Kuo A."/>
            <person name="Nagy L.G."/>
            <person name="Floudas D."/>
            <person name="Copeland A."/>
            <person name="Barry K.W."/>
            <person name="Cichocki N."/>
            <person name="Veneault-Fourrey C."/>
            <person name="LaButti K."/>
            <person name="Lindquist E.A."/>
            <person name="Lipzen A."/>
            <person name="Lundell T."/>
            <person name="Morin E."/>
            <person name="Murat C."/>
            <person name="Riley R."/>
            <person name="Ohm R."/>
            <person name="Sun H."/>
            <person name="Tunlid A."/>
            <person name="Henrissat B."/>
            <person name="Grigoriev I.V."/>
            <person name="Hibbett D.S."/>
            <person name="Martin F."/>
        </authorList>
    </citation>
    <scope>NUCLEOTIDE SEQUENCE [LARGE SCALE GENOMIC DNA]</scope>
    <source>
        <strain evidence="3 4">MD-312</strain>
    </source>
</reference>
<feature type="compositionally biased region" description="Acidic residues" evidence="1">
    <location>
        <begin position="66"/>
        <end position="85"/>
    </location>
</feature>
<dbReference type="Proteomes" id="UP000053820">
    <property type="component" value="Unassembled WGS sequence"/>
</dbReference>
<proteinExistence type="predicted"/>
<feature type="compositionally biased region" description="Polar residues" evidence="1">
    <location>
        <begin position="252"/>
        <end position="291"/>
    </location>
</feature>
<sequence>MAEQQVQSELAAPEPEVQEDEESVRRRTIAERMARLGGIRFGAPPMAPLSRGPMPSAPPPTSVPPDDSESEAKEEEQSRDEEEEEAARKQRIAAKLAGMGGMRFGMLPPPVGMPPAPVRRPIARQEDSESEDAALPVPVPAPAQRGPPVRRPPPPVQVPVEQEQASDDGVQVEAEESEIEEVHYSDADVPSASAEEEEAPPLPPPRRSPTALRSTEALPTPPPRMISRSPPPGRPPVPSIPATLLNRRPSVPTGSAPSSRKSSVDYSGSTETSTISYIPQRTRPTLDSVPSESGMRPQSEYVMVESEPEPEEAPAPPPRKSMRGPTRSVPLPPPPPPSAIDPPEELASSAQWELPSIPQGAEFGDSDLASSGWSEDSTAVHVPPPVISSPSSRRPSAQLAPSSGRRSIDQQQLTTDDLMTIWGKVGVQVVESATALFEKSKKSLVGDGSHAGFVRAVLAQVPGAQVAPGNEEWGYVVYAQTGSAVQRRVSEIMPGDVIAFWDAKLKGHKGLHAYSQTVGAGDGGALVGIVSEFEAKKSKVRIWQANQHVGQQTVESVSYRLEDLKNGHVKVFRVLEA</sequence>
<feature type="compositionally biased region" description="Low complexity" evidence="1">
    <location>
        <begin position="388"/>
        <end position="403"/>
    </location>
</feature>
<dbReference type="OrthoDB" id="207120at2759"/>
<organism evidence="3 4">
    <name type="scientific">Hydnomerulius pinastri MD-312</name>
    <dbReference type="NCBI Taxonomy" id="994086"/>
    <lineage>
        <taxon>Eukaryota</taxon>
        <taxon>Fungi</taxon>
        <taxon>Dikarya</taxon>
        <taxon>Basidiomycota</taxon>
        <taxon>Agaricomycotina</taxon>
        <taxon>Agaricomycetes</taxon>
        <taxon>Agaricomycetidae</taxon>
        <taxon>Boletales</taxon>
        <taxon>Boletales incertae sedis</taxon>
        <taxon>Leucogyrophana</taxon>
    </lineage>
</organism>
<evidence type="ECO:0000313" key="4">
    <source>
        <dbReference type="Proteomes" id="UP000053820"/>
    </source>
</evidence>
<feature type="compositionally biased region" description="Polar residues" evidence="1">
    <location>
        <begin position="368"/>
        <end position="377"/>
    </location>
</feature>
<gene>
    <name evidence="3" type="ORF">HYDPIDRAFT_154226</name>
</gene>
<accession>A0A0C9VG59</accession>
<feature type="compositionally biased region" description="Pro residues" evidence="1">
    <location>
        <begin position="330"/>
        <end position="340"/>
    </location>
</feature>
<dbReference type="EMBL" id="KN839846">
    <property type="protein sequence ID" value="KIJ64569.1"/>
    <property type="molecule type" value="Genomic_DNA"/>
</dbReference>